<organism evidence="1 2">
    <name type="scientific">Dreissena polymorpha</name>
    <name type="common">Zebra mussel</name>
    <name type="synonym">Mytilus polymorpha</name>
    <dbReference type="NCBI Taxonomy" id="45954"/>
    <lineage>
        <taxon>Eukaryota</taxon>
        <taxon>Metazoa</taxon>
        <taxon>Spiralia</taxon>
        <taxon>Lophotrochozoa</taxon>
        <taxon>Mollusca</taxon>
        <taxon>Bivalvia</taxon>
        <taxon>Autobranchia</taxon>
        <taxon>Heteroconchia</taxon>
        <taxon>Euheterodonta</taxon>
        <taxon>Imparidentia</taxon>
        <taxon>Neoheterodontei</taxon>
        <taxon>Myida</taxon>
        <taxon>Dreissenoidea</taxon>
        <taxon>Dreissenidae</taxon>
        <taxon>Dreissena</taxon>
    </lineage>
</organism>
<name>A0A9D4ET78_DREPO</name>
<evidence type="ECO:0000313" key="1">
    <source>
        <dbReference type="EMBL" id="KAH3784963.1"/>
    </source>
</evidence>
<reference evidence="1" key="1">
    <citation type="journal article" date="2019" name="bioRxiv">
        <title>The Genome of the Zebra Mussel, Dreissena polymorpha: A Resource for Invasive Species Research.</title>
        <authorList>
            <person name="McCartney M.A."/>
            <person name="Auch B."/>
            <person name="Kono T."/>
            <person name="Mallez S."/>
            <person name="Zhang Y."/>
            <person name="Obille A."/>
            <person name="Becker A."/>
            <person name="Abrahante J.E."/>
            <person name="Garbe J."/>
            <person name="Badalamenti J.P."/>
            <person name="Herman A."/>
            <person name="Mangelson H."/>
            <person name="Liachko I."/>
            <person name="Sullivan S."/>
            <person name="Sone E.D."/>
            <person name="Koren S."/>
            <person name="Silverstein K.A.T."/>
            <person name="Beckman K.B."/>
            <person name="Gohl D.M."/>
        </authorList>
    </citation>
    <scope>NUCLEOTIDE SEQUENCE</scope>
    <source>
        <strain evidence="1">Duluth1</strain>
        <tissue evidence="1">Whole animal</tissue>
    </source>
</reference>
<dbReference type="EMBL" id="JAIWYP010000008">
    <property type="protein sequence ID" value="KAH3784963.1"/>
    <property type="molecule type" value="Genomic_DNA"/>
</dbReference>
<dbReference type="Proteomes" id="UP000828390">
    <property type="component" value="Unassembled WGS sequence"/>
</dbReference>
<comment type="caution">
    <text evidence="1">The sequence shown here is derived from an EMBL/GenBank/DDBJ whole genome shotgun (WGS) entry which is preliminary data.</text>
</comment>
<accession>A0A9D4ET78</accession>
<dbReference type="AlphaFoldDB" id="A0A9D4ET78"/>
<evidence type="ECO:0000313" key="2">
    <source>
        <dbReference type="Proteomes" id="UP000828390"/>
    </source>
</evidence>
<gene>
    <name evidence="1" type="ORF">DPMN_163036</name>
</gene>
<reference evidence="1" key="2">
    <citation type="submission" date="2020-11" db="EMBL/GenBank/DDBJ databases">
        <authorList>
            <person name="McCartney M.A."/>
            <person name="Auch B."/>
            <person name="Kono T."/>
            <person name="Mallez S."/>
            <person name="Becker A."/>
            <person name="Gohl D.M."/>
            <person name="Silverstein K.A.T."/>
            <person name="Koren S."/>
            <person name="Bechman K.B."/>
            <person name="Herman A."/>
            <person name="Abrahante J.E."/>
            <person name="Garbe J."/>
        </authorList>
    </citation>
    <scope>NUCLEOTIDE SEQUENCE</scope>
    <source>
        <strain evidence="1">Duluth1</strain>
        <tissue evidence="1">Whole animal</tissue>
    </source>
</reference>
<proteinExistence type="predicted"/>
<protein>
    <submittedName>
        <fullName evidence="1">Uncharacterized protein</fullName>
    </submittedName>
</protein>
<keyword evidence="2" id="KW-1185">Reference proteome</keyword>
<sequence length="80" mass="8488">MTVSTLCATTHGRKLSATMTGLPQRDARAIVTNHTSAGKTTTALESAVQEPRVTTGHVMARGAIIRKQTFTGSHTAFSFN</sequence>